<comment type="caution">
    <text evidence="1">The sequence shown here is derived from an EMBL/GenBank/DDBJ whole genome shotgun (WGS) entry which is preliminary data.</text>
</comment>
<organism evidence="1 2">
    <name type="scientific">Suillus placidus</name>
    <dbReference type="NCBI Taxonomy" id="48579"/>
    <lineage>
        <taxon>Eukaryota</taxon>
        <taxon>Fungi</taxon>
        <taxon>Dikarya</taxon>
        <taxon>Basidiomycota</taxon>
        <taxon>Agaricomycotina</taxon>
        <taxon>Agaricomycetes</taxon>
        <taxon>Agaricomycetidae</taxon>
        <taxon>Boletales</taxon>
        <taxon>Suillineae</taxon>
        <taxon>Suillaceae</taxon>
        <taxon>Suillus</taxon>
    </lineage>
</organism>
<dbReference type="EMBL" id="JABBWD010000106">
    <property type="protein sequence ID" value="KAG1765519.1"/>
    <property type="molecule type" value="Genomic_DNA"/>
</dbReference>
<gene>
    <name evidence="1" type="ORF">EV702DRAFT_981473</name>
</gene>
<reference evidence="1" key="1">
    <citation type="journal article" date="2020" name="New Phytol.">
        <title>Comparative genomics reveals dynamic genome evolution in host specialist ectomycorrhizal fungi.</title>
        <authorList>
            <person name="Lofgren L.A."/>
            <person name="Nguyen N.H."/>
            <person name="Vilgalys R."/>
            <person name="Ruytinx J."/>
            <person name="Liao H.L."/>
            <person name="Branco S."/>
            <person name="Kuo A."/>
            <person name="LaButti K."/>
            <person name="Lipzen A."/>
            <person name="Andreopoulos W."/>
            <person name="Pangilinan J."/>
            <person name="Riley R."/>
            <person name="Hundley H."/>
            <person name="Na H."/>
            <person name="Barry K."/>
            <person name="Grigoriev I.V."/>
            <person name="Stajich J.E."/>
            <person name="Kennedy P.G."/>
        </authorList>
    </citation>
    <scope>NUCLEOTIDE SEQUENCE</scope>
    <source>
        <strain evidence="1">DOB743</strain>
    </source>
</reference>
<name>A0A9P6ZGW9_9AGAM</name>
<dbReference type="AlphaFoldDB" id="A0A9P6ZGW9"/>
<protein>
    <submittedName>
        <fullName evidence="1">Uncharacterized protein</fullName>
    </submittedName>
</protein>
<proteinExistence type="predicted"/>
<evidence type="ECO:0000313" key="1">
    <source>
        <dbReference type="EMBL" id="KAG1765519.1"/>
    </source>
</evidence>
<accession>A0A9P6ZGW9</accession>
<feature type="non-terminal residue" evidence="1">
    <location>
        <position position="1"/>
    </location>
</feature>
<dbReference type="OrthoDB" id="2686689at2759"/>
<dbReference type="Proteomes" id="UP000714275">
    <property type="component" value="Unassembled WGS sequence"/>
</dbReference>
<evidence type="ECO:0000313" key="2">
    <source>
        <dbReference type="Proteomes" id="UP000714275"/>
    </source>
</evidence>
<sequence>YLKRHNMYQRFSAISNADLDILVKTFKVHKPDSGLRYLVGFLSAHGVWVPRYRMRSSMHRVDLVGQMLRCRRVIA</sequence>
<keyword evidence="2" id="KW-1185">Reference proteome</keyword>